<feature type="transmembrane region" description="Helical" evidence="2">
    <location>
        <begin position="34"/>
        <end position="56"/>
    </location>
</feature>
<dbReference type="PANTHER" id="PTHR43318:SF1">
    <property type="entry name" value="POLYSACCHARIDE BIOSYNTHESIS PROTEIN EPSC-RELATED"/>
    <property type="match status" value="1"/>
</dbReference>
<dbReference type="PANTHER" id="PTHR43318">
    <property type="entry name" value="UDP-N-ACETYLGLUCOSAMINE 4,6-DEHYDRATASE"/>
    <property type="match status" value="1"/>
</dbReference>
<comment type="similarity">
    <text evidence="1">Belongs to the polysaccharide synthase family.</text>
</comment>
<dbReference type="AlphaFoldDB" id="A0A848M8N8"/>
<evidence type="ECO:0000313" key="4">
    <source>
        <dbReference type="EMBL" id="NMO96629.1"/>
    </source>
</evidence>
<dbReference type="InterPro" id="IPR051203">
    <property type="entry name" value="Polysaccharide_Synthase-Rel"/>
</dbReference>
<dbReference type="Pfam" id="PF13727">
    <property type="entry name" value="CoA_binding_3"/>
    <property type="match status" value="1"/>
</dbReference>
<dbReference type="Proteomes" id="UP000565468">
    <property type="component" value="Unassembled WGS sequence"/>
</dbReference>
<sequence>MYRLCVLNTICLGFCLYYFRLYHRAWRYASIDELLAIGKGVLVGGVVSHICSWLLFSEPVPLSVFVHSIENILLLVCGSRFVWRLMSPKVTKEIPPEGFTHVLIVGAGACGVMIVKELKSSRRAMKPVGFIDDDSGKSNLQVYGLPVLGNRDRIPEIVERYKIKEIIIAIPSATKDDISQIARICKNTGAALKMIPRIDDLISGKVSLSTVREVSVEDLLGREPVQTDLAGIMNYVKHQTVLITGAGGSIGSELSRQLAGYHPGKLLLLGHGENSIYQIGRELKKDYPELSCELIIADIQDEKRIDQIFRVHRPQVVFHAAAHKHVPIMERNPAEAVKNNVFGTKNVADCSSRYGVDRFVLISTDKAVNPTSVMGTTKRIAEMYIQSLSASSQTKFAAVRFGNVLGSRGSVIPVFKQQILEGGPVTVTHPEMVRYFMTIPEAVQLVLQAGSFLKGGEIFVLDMGEPVKIVTLAEDLIRLSGYDPYSEIDIAFTGIRDGEKMYEELLTDEEHTTATCHNRIFVGRSGDLSIHQMELELARLRKITEDDTTSVQETLKHLVPKYEAVPTG</sequence>
<reference evidence="4 5" key="1">
    <citation type="submission" date="2020-04" db="EMBL/GenBank/DDBJ databases">
        <title>Paenibacillus algicola sp. nov., a novel marine bacterium producing alginate lyase.</title>
        <authorList>
            <person name="Huang H."/>
        </authorList>
    </citation>
    <scope>NUCLEOTIDE SEQUENCE [LARGE SCALE GENOMIC DNA]</scope>
    <source>
        <strain evidence="4 5">L7-75</strain>
    </source>
</reference>
<dbReference type="EMBL" id="JABBPN010000011">
    <property type="protein sequence ID" value="NMO96629.1"/>
    <property type="molecule type" value="Genomic_DNA"/>
</dbReference>
<protein>
    <submittedName>
        <fullName evidence="4">Polysaccharide biosynthesis protein</fullName>
    </submittedName>
</protein>
<keyword evidence="2" id="KW-1133">Transmembrane helix</keyword>
<comment type="caution">
    <text evidence="4">The sequence shown here is derived from an EMBL/GenBank/DDBJ whole genome shotgun (WGS) entry which is preliminary data.</text>
</comment>
<dbReference type="CDD" id="cd05237">
    <property type="entry name" value="UDP_invert_4-6DH_SDR_e"/>
    <property type="match status" value="1"/>
</dbReference>
<evidence type="ECO:0000313" key="5">
    <source>
        <dbReference type="Proteomes" id="UP000565468"/>
    </source>
</evidence>
<dbReference type="InterPro" id="IPR036291">
    <property type="entry name" value="NAD(P)-bd_dom_sf"/>
</dbReference>
<name>A0A848M8N8_PAELE</name>
<evidence type="ECO:0000259" key="3">
    <source>
        <dbReference type="Pfam" id="PF02719"/>
    </source>
</evidence>
<keyword evidence="2" id="KW-0472">Membrane</keyword>
<dbReference type="Pfam" id="PF02719">
    <property type="entry name" value="Polysacc_synt_2"/>
    <property type="match status" value="1"/>
</dbReference>
<dbReference type="InterPro" id="IPR003869">
    <property type="entry name" value="Polysac_CapD-like"/>
</dbReference>
<keyword evidence="2" id="KW-0812">Transmembrane</keyword>
<feature type="domain" description="Polysaccharide biosynthesis protein CapD-like" evidence="3">
    <location>
        <begin position="241"/>
        <end position="522"/>
    </location>
</feature>
<dbReference type="SUPFAM" id="SSF51735">
    <property type="entry name" value="NAD(P)-binding Rossmann-fold domains"/>
    <property type="match status" value="2"/>
</dbReference>
<feature type="transmembrane region" description="Helical" evidence="2">
    <location>
        <begin position="6"/>
        <end position="22"/>
    </location>
</feature>
<evidence type="ECO:0000256" key="1">
    <source>
        <dbReference type="ARBA" id="ARBA00007430"/>
    </source>
</evidence>
<dbReference type="Gene3D" id="3.40.50.720">
    <property type="entry name" value="NAD(P)-binding Rossmann-like Domain"/>
    <property type="match status" value="2"/>
</dbReference>
<accession>A0A848M8N8</accession>
<keyword evidence="5" id="KW-1185">Reference proteome</keyword>
<organism evidence="4 5">
    <name type="scientific">Paenibacillus lemnae</name>
    <dbReference type="NCBI Taxonomy" id="1330551"/>
    <lineage>
        <taxon>Bacteria</taxon>
        <taxon>Bacillati</taxon>
        <taxon>Bacillota</taxon>
        <taxon>Bacilli</taxon>
        <taxon>Bacillales</taxon>
        <taxon>Paenibacillaceae</taxon>
        <taxon>Paenibacillus</taxon>
    </lineage>
</organism>
<proteinExistence type="inferred from homology"/>
<gene>
    <name evidence="4" type="ORF">HII30_12685</name>
</gene>
<evidence type="ECO:0000256" key="2">
    <source>
        <dbReference type="SAM" id="Phobius"/>
    </source>
</evidence>